<keyword evidence="1" id="KW-1015">Disulfide bond</keyword>
<dbReference type="Gene3D" id="2.60.40.10">
    <property type="entry name" value="Immunoglobulins"/>
    <property type="match status" value="1"/>
</dbReference>
<dbReference type="FunFam" id="2.60.40.10:FF:000032">
    <property type="entry name" value="palladin isoform X1"/>
    <property type="match status" value="1"/>
</dbReference>
<protein>
    <submittedName>
        <fullName evidence="6">Ig-like domain-containing protein</fullName>
    </submittedName>
</protein>
<evidence type="ECO:0000313" key="4">
    <source>
        <dbReference type="EMBL" id="VDP07521.1"/>
    </source>
</evidence>
<evidence type="ECO:0000313" key="5">
    <source>
        <dbReference type="Proteomes" id="UP000270296"/>
    </source>
</evidence>
<evidence type="ECO:0000256" key="1">
    <source>
        <dbReference type="ARBA" id="ARBA00023157"/>
    </source>
</evidence>
<gene>
    <name evidence="4" type="ORF">SBAD_LOCUS5532</name>
</gene>
<dbReference type="PROSITE" id="PS50835">
    <property type="entry name" value="IG_LIKE"/>
    <property type="match status" value="1"/>
</dbReference>
<dbReference type="AlphaFoldDB" id="A0A183IPI5"/>
<dbReference type="OrthoDB" id="504170at2759"/>
<dbReference type="InterPro" id="IPR013098">
    <property type="entry name" value="Ig_I-set"/>
</dbReference>
<name>A0A183IPI5_9BILA</name>
<organism evidence="6">
    <name type="scientific">Soboliphyme baturini</name>
    <dbReference type="NCBI Taxonomy" id="241478"/>
    <lineage>
        <taxon>Eukaryota</taxon>
        <taxon>Metazoa</taxon>
        <taxon>Ecdysozoa</taxon>
        <taxon>Nematoda</taxon>
        <taxon>Enoplea</taxon>
        <taxon>Dorylaimia</taxon>
        <taxon>Dioctophymatida</taxon>
        <taxon>Dioctophymatoidea</taxon>
        <taxon>Soboliphymatidae</taxon>
        <taxon>Soboliphyme</taxon>
    </lineage>
</organism>
<evidence type="ECO:0000259" key="3">
    <source>
        <dbReference type="PROSITE" id="PS50835"/>
    </source>
</evidence>
<dbReference type="EMBL" id="UZAM01009059">
    <property type="protein sequence ID" value="VDP07521.1"/>
    <property type="molecule type" value="Genomic_DNA"/>
</dbReference>
<keyword evidence="5" id="KW-1185">Reference proteome</keyword>
<dbReference type="SUPFAM" id="SSF48726">
    <property type="entry name" value="Immunoglobulin"/>
    <property type="match status" value="1"/>
</dbReference>
<keyword evidence="2" id="KW-0393">Immunoglobulin domain</keyword>
<dbReference type="PANTHER" id="PTHR47633">
    <property type="entry name" value="IMMUNOGLOBULIN"/>
    <property type="match status" value="1"/>
</dbReference>
<reference evidence="6" key="1">
    <citation type="submission" date="2016-06" db="UniProtKB">
        <authorList>
            <consortium name="WormBaseParasite"/>
        </authorList>
    </citation>
    <scope>IDENTIFICATION</scope>
</reference>
<evidence type="ECO:0000256" key="2">
    <source>
        <dbReference type="ARBA" id="ARBA00023319"/>
    </source>
</evidence>
<dbReference type="Proteomes" id="UP000270296">
    <property type="component" value="Unassembled WGS sequence"/>
</dbReference>
<evidence type="ECO:0000313" key="6">
    <source>
        <dbReference type="WBParaSite" id="SBAD_0000575401-mRNA-1"/>
    </source>
</evidence>
<sequence length="125" mass="14590">MYEIFQSTLISFFQEVTHCHLELPQYLKTWFSPPFFLKVFNDARINPGDRVMFECVLLGKPRPKAVWLFNESPIVYDDITVFNTCDECRLTIARTTVKHYGKYTLVAENEAGKLTCSAWLLMPRS</sequence>
<feature type="domain" description="Ig-like" evidence="3">
    <location>
        <begin position="33"/>
        <end position="125"/>
    </location>
</feature>
<dbReference type="InterPro" id="IPR036179">
    <property type="entry name" value="Ig-like_dom_sf"/>
</dbReference>
<accession>A0A183IPI5</accession>
<dbReference type="InterPro" id="IPR013783">
    <property type="entry name" value="Ig-like_fold"/>
</dbReference>
<proteinExistence type="predicted"/>
<reference evidence="4 5" key="2">
    <citation type="submission" date="2018-11" db="EMBL/GenBank/DDBJ databases">
        <authorList>
            <consortium name="Pathogen Informatics"/>
        </authorList>
    </citation>
    <scope>NUCLEOTIDE SEQUENCE [LARGE SCALE GENOMIC DNA]</scope>
</reference>
<dbReference type="Pfam" id="PF07679">
    <property type="entry name" value="I-set"/>
    <property type="match status" value="1"/>
</dbReference>
<dbReference type="InterPro" id="IPR007110">
    <property type="entry name" value="Ig-like_dom"/>
</dbReference>
<dbReference type="PANTHER" id="PTHR47633:SF4">
    <property type="entry name" value="MYOPALLADIN ISOFORM X1"/>
    <property type="match status" value="1"/>
</dbReference>
<dbReference type="WBParaSite" id="SBAD_0000575401-mRNA-1">
    <property type="protein sequence ID" value="SBAD_0000575401-mRNA-1"/>
    <property type="gene ID" value="SBAD_0000575401"/>
</dbReference>
<dbReference type="SMART" id="SM00408">
    <property type="entry name" value="IGc2"/>
    <property type="match status" value="1"/>
</dbReference>
<dbReference type="InterPro" id="IPR003598">
    <property type="entry name" value="Ig_sub2"/>
</dbReference>